<dbReference type="EC" id="3.2.1.96" evidence="2"/>
<accession>A0A0R2HYN2</accession>
<evidence type="ECO:0000256" key="1">
    <source>
        <dbReference type="ARBA" id="ARBA00009336"/>
    </source>
</evidence>
<comment type="caution">
    <text evidence="9">The sequence shown here is derived from an EMBL/GenBank/DDBJ whole genome shotgun (WGS) entry which is preliminary data.</text>
</comment>
<dbReference type="InterPro" id="IPR017853">
    <property type="entry name" value="GH"/>
</dbReference>
<dbReference type="AlphaFoldDB" id="A0A0R2HYN2"/>
<dbReference type="Gene3D" id="3.20.20.80">
    <property type="entry name" value="Glycosidases"/>
    <property type="match status" value="1"/>
</dbReference>
<evidence type="ECO:0000313" key="10">
    <source>
        <dbReference type="Proteomes" id="UP000051658"/>
    </source>
</evidence>
<protein>
    <recommendedName>
        <fullName evidence="2">mannosyl-glycoprotein endo-beta-N-acetylglucosaminidase</fullName>
        <ecNumber evidence="2">3.2.1.96</ecNumber>
    </recommendedName>
</protein>
<feature type="signal peptide" evidence="7">
    <location>
        <begin position="1"/>
        <end position="27"/>
    </location>
</feature>
<evidence type="ECO:0000256" key="4">
    <source>
        <dbReference type="ARBA" id="ARBA00022801"/>
    </source>
</evidence>
<reference evidence="9 10" key="1">
    <citation type="journal article" date="2015" name="Genome Announc.">
        <title>Expanding the biotechnology potential of lactobacilli through comparative genomics of 213 strains and associated genera.</title>
        <authorList>
            <person name="Sun Z."/>
            <person name="Harris H.M."/>
            <person name="McCann A."/>
            <person name="Guo C."/>
            <person name="Argimon S."/>
            <person name="Zhang W."/>
            <person name="Yang X."/>
            <person name="Jeffery I.B."/>
            <person name="Cooney J.C."/>
            <person name="Kagawa T.F."/>
            <person name="Liu W."/>
            <person name="Song Y."/>
            <person name="Salvetti E."/>
            <person name="Wrobel A."/>
            <person name="Rasinkangas P."/>
            <person name="Parkhill J."/>
            <person name="Rea M.C."/>
            <person name="O'Sullivan O."/>
            <person name="Ritari J."/>
            <person name="Douillard F.P."/>
            <person name="Paul Ross R."/>
            <person name="Yang R."/>
            <person name="Briner A.E."/>
            <person name="Felis G.E."/>
            <person name="de Vos W.M."/>
            <person name="Barrangou R."/>
            <person name="Klaenhammer T.R."/>
            <person name="Caufield P.W."/>
            <person name="Cui Y."/>
            <person name="Zhang H."/>
            <person name="O'Toole P.W."/>
        </authorList>
    </citation>
    <scope>NUCLEOTIDE SEQUENCE [LARGE SCALE GENOMIC DNA]</scope>
    <source>
        <strain evidence="9 10">DSM 20623</strain>
    </source>
</reference>
<sequence length="322" mass="36498">MKKKQKMLVALMIGCISFLLLPTTSLAAGTQENQEPIMMAYYRTWRDVTMPSDANSNLPDKNVTSMLDLPKELDIVSVFHYVKPGTDQQKYWDTLKNTYVPELHARGTKLVRTIDISELLKVPAQNGKKQTTADYEKYAEELLATYVTPWNLDGLDVDMETNLTAEQIEVATGVFKALSTKLGAQSATGKLLIYDTNQTNHALFKKVAPYCDYLFLQAYGGSIARLDRTWESYKESITPQQFLPGISFPEEQDHNKWDDTIEPYETSRAYSYAMWSPKDGAKGGMFVYGVDRDGKKFGDDTISKTDFSWTKRLMKSMGKTVE</sequence>
<keyword evidence="3 7" id="KW-0732">Signal</keyword>
<dbReference type="GO" id="GO:0033925">
    <property type="term" value="F:mannosyl-glycoprotein endo-beta-N-acetylglucosaminidase activity"/>
    <property type="evidence" value="ECO:0007669"/>
    <property type="project" value="UniProtKB-EC"/>
</dbReference>
<feature type="chain" id="PRO_5006418019" description="mannosyl-glycoprotein endo-beta-N-acetylglucosaminidase" evidence="7">
    <location>
        <begin position="28"/>
        <end position="322"/>
    </location>
</feature>
<keyword evidence="4" id="KW-0378">Hydrolase</keyword>
<comment type="catalytic activity">
    <reaction evidence="6">
        <text>an N(4)-(oligosaccharide-(1-&gt;3)-[oligosaccharide-(1-&gt;6)]-beta-D-Man-(1-&gt;4)-beta-D-GlcNAc-(1-&gt;4)-alpha-D-GlcNAc)-L-asparaginyl-[protein] + H2O = an oligosaccharide-(1-&gt;3)-[oligosaccharide-(1-&gt;6)]-beta-D-Man-(1-&gt;4)-D-GlcNAc + N(4)-(N-acetyl-beta-D-glucosaminyl)-L-asparaginyl-[protein]</text>
        <dbReference type="Rhea" id="RHEA:73067"/>
        <dbReference type="Rhea" id="RHEA-COMP:12603"/>
        <dbReference type="Rhea" id="RHEA-COMP:18176"/>
        <dbReference type="ChEBI" id="CHEBI:15377"/>
        <dbReference type="ChEBI" id="CHEBI:132248"/>
        <dbReference type="ChEBI" id="CHEBI:192714"/>
        <dbReference type="ChEBI" id="CHEBI:192715"/>
        <dbReference type="EC" id="3.2.1.96"/>
    </reaction>
</comment>
<gene>
    <name evidence="9" type="ORF">IV74_GL001112</name>
</gene>
<evidence type="ECO:0000256" key="7">
    <source>
        <dbReference type="SAM" id="SignalP"/>
    </source>
</evidence>
<dbReference type="InterPro" id="IPR057016">
    <property type="entry name" value="EndoS_F2-like_TIM-barrel"/>
</dbReference>
<dbReference type="Proteomes" id="UP000051658">
    <property type="component" value="Unassembled WGS sequence"/>
</dbReference>
<evidence type="ECO:0000256" key="5">
    <source>
        <dbReference type="ARBA" id="ARBA00023295"/>
    </source>
</evidence>
<dbReference type="Pfam" id="PF23916">
    <property type="entry name" value="TIM-barrel_EndoS"/>
    <property type="match status" value="1"/>
</dbReference>
<dbReference type="SUPFAM" id="SSF51445">
    <property type="entry name" value="(Trans)glycosidases"/>
    <property type="match status" value="1"/>
</dbReference>
<keyword evidence="10" id="KW-1185">Reference proteome</keyword>
<evidence type="ECO:0000313" key="9">
    <source>
        <dbReference type="EMBL" id="KRN57857.1"/>
    </source>
</evidence>
<dbReference type="EMBL" id="JQBS01000001">
    <property type="protein sequence ID" value="KRN57857.1"/>
    <property type="molecule type" value="Genomic_DNA"/>
</dbReference>
<dbReference type="GeneID" id="89589619"/>
<name>A0A0R2HYN2_CARDV</name>
<keyword evidence="5 9" id="KW-0326">Glycosidase</keyword>
<feature type="domain" description="Endo-beta-N-acetylglucosaminidase EndoS/F2-like TIM-barrel" evidence="8">
    <location>
        <begin position="40"/>
        <end position="287"/>
    </location>
</feature>
<dbReference type="PATRIC" id="fig|1449336.4.peg.1137"/>
<proteinExistence type="inferred from homology"/>
<evidence type="ECO:0000256" key="2">
    <source>
        <dbReference type="ARBA" id="ARBA00012566"/>
    </source>
</evidence>
<dbReference type="eggNOG" id="COG3469">
    <property type="taxonomic scope" value="Bacteria"/>
</dbReference>
<evidence type="ECO:0000256" key="3">
    <source>
        <dbReference type="ARBA" id="ARBA00022729"/>
    </source>
</evidence>
<evidence type="ECO:0000259" key="8">
    <source>
        <dbReference type="Pfam" id="PF23916"/>
    </source>
</evidence>
<evidence type="ECO:0000256" key="6">
    <source>
        <dbReference type="ARBA" id="ARBA00034414"/>
    </source>
</evidence>
<organism evidence="9 10">
    <name type="scientific">Carnobacterium divergens DSM 20623</name>
    <dbReference type="NCBI Taxonomy" id="1449336"/>
    <lineage>
        <taxon>Bacteria</taxon>
        <taxon>Bacillati</taxon>
        <taxon>Bacillota</taxon>
        <taxon>Bacilli</taxon>
        <taxon>Lactobacillales</taxon>
        <taxon>Carnobacteriaceae</taxon>
        <taxon>Carnobacterium</taxon>
    </lineage>
</organism>
<comment type="similarity">
    <text evidence="1">Belongs to the glycosyl hydrolase 18 family.</text>
</comment>
<dbReference type="RefSeq" id="WP_034568391.1">
    <property type="nucleotide sequence ID" value="NZ_JQBS01000001.1"/>
</dbReference>